<protein>
    <submittedName>
        <fullName evidence="2">Uncharacterized protein</fullName>
    </submittedName>
</protein>
<feature type="region of interest" description="Disordered" evidence="1">
    <location>
        <begin position="51"/>
        <end position="109"/>
    </location>
</feature>
<organism evidence="2 3">
    <name type="scientific">Gymnopilus dilepis</name>
    <dbReference type="NCBI Taxonomy" id="231916"/>
    <lineage>
        <taxon>Eukaryota</taxon>
        <taxon>Fungi</taxon>
        <taxon>Dikarya</taxon>
        <taxon>Basidiomycota</taxon>
        <taxon>Agaricomycotina</taxon>
        <taxon>Agaricomycetes</taxon>
        <taxon>Agaricomycetidae</taxon>
        <taxon>Agaricales</taxon>
        <taxon>Agaricineae</taxon>
        <taxon>Hymenogastraceae</taxon>
        <taxon>Gymnopilus</taxon>
    </lineage>
</organism>
<feature type="compositionally biased region" description="Basic residues" evidence="1">
    <location>
        <begin position="61"/>
        <end position="71"/>
    </location>
</feature>
<dbReference type="AlphaFoldDB" id="A0A409WYL3"/>
<dbReference type="Proteomes" id="UP000284706">
    <property type="component" value="Unassembled WGS sequence"/>
</dbReference>
<proteinExistence type="predicted"/>
<reference evidence="2 3" key="1">
    <citation type="journal article" date="2018" name="Evol. Lett.">
        <title>Horizontal gene cluster transfer increased hallucinogenic mushroom diversity.</title>
        <authorList>
            <person name="Reynolds H.T."/>
            <person name="Vijayakumar V."/>
            <person name="Gluck-Thaler E."/>
            <person name="Korotkin H.B."/>
            <person name="Matheny P.B."/>
            <person name="Slot J.C."/>
        </authorList>
    </citation>
    <scope>NUCLEOTIDE SEQUENCE [LARGE SCALE GENOMIC DNA]</scope>
    <source>
        <strain evidence="2 3">SRW20</strain>
    </source>
</reference>
<sequence length="122" mass="13652">MDMGMSAVAVVEAHPARAAAARVGLAAVAAVVVTVKGDIAPVLIPVIGETRRRGSIERDRDRKKRRRKDKEKKKDKDKEEGPERRSILTGKKIKLKVKKDKADHERDANRKDLLQFLNSAFE</sequence>
<gene>
    <name evidence="2" type="ORF">CVT26_003880</name>
</gene>
<dbReference type="InParanoid" id="A0A409WYL3"/>
<feature type="compositionally biased region" description="Basic and acidic residues" evidence="1">
    <location>
        <begin position="51"/>
        <end position="60"/>
    </location>
</feature>
<evidence type="ECO:0000313" key="3">
    <source>
        <dbReference type="Proteomes" id="UP000284706"/>
    </source>
</evidence>
<dbReference type="EMBL" id="NHYE01004606">
    <property type="protein sequence ID" value="PPQ83562.1"/>
    <property type="molecule type" value="Genomic_DNA"/>
</dbReference>
<evidence type="ECO:0000256" key="1">
    <source>
        <dbReference type="SAM" id="MobiDB-lite"/>
    </source>
</evidence>
<comment type="caution">
    <text evidence="2">The sequence shown here is derived from an EMBL/GenBank/DDBJ whole genome shotgun (WGS) entry which is preliminary data.</text>
</comment>
<keyword evidence="3" id="KW-1185">Reference proteome</keyword>
<feature type="compositionally biased region" description="Basic and acidic residues" evidence="1">
    <location>
        <begin position="100"/>
        <end position="109"/>
    </location>
</feature>
<name>A0A409WYL3_9AGAR</name>
<evidence type="ECO:0000313" key="2">
    <source>
        <dbReference type="EMBL" id="PPQ83562.1"/>
    </source>
</evidence>
<dbReference type="STRING" id="231916.A0A409WYL3"/>
<accession>A0A409WYL3</accession>
<feature type="compositionally biased region" description="Basic and acidic residues" evidence="1">
    <location>
        <begin position="72"/>
        <end position="86"/>
    </location>
</feature>